<proteinExistence type="predicted"/>
<comment type="caution">
    <text evidence="2">The sequence shown here is derived from an EMBL/GenBank/DDBJ whole genome shotgun (WGS) entry which is preliminary data.</text>
</comment>
<keyword evidence="1" id="KW-0812">Transmembrane</keyword>
<protein>
    <submittedName>
        <fullName evidence="2">Membrane protein</fullName>
    </submittedName>
</protein>
<dbReference type="PANTHER" id="PTHR36974">
    <property type="entry name" value="MEMBRANE PROTEIN-RELATED"/>
    <property type="match status" value="1"/>
</dbReference>
<gene>
    <name evidence="2" type="ORF">FNL39_102583</name>
</gene>
<evidence type="ECO:0000313" key="2">
    <source>
        <dbReference type="EMBL" id="KAF0848434.1"/>
    </source>
</evidence>
<sequence length="165" mass="17417">MIVIVLLASLLGFRALGALGIGRFASWSASAAHALAVMLVMTGSAHFMPSSVTVMPNHEDLVAMVPPFIPFPGFVVLLTGVIELLAALGLVLTRTRRISGLALVPLFVLLLPANIYAAIENVAFGGESASPLWQRIPEQLLYIAFAIWATGALAPAARDRVSATR</sequence>
<dbReference type="Proteomes" id="UP000798951">
    <property type="component" value="Unassembled WGS sequence"/>
</dbReference>
<dbReference type="EMBL" id="VMSD01000002">
    <property type="protein sequence ID" value="KAF0848434.1"/>
    <property type="molecule type" value="Genomic_DNA"/>
</dbReference>
<organism evidence="2 3">
    <name type="scientific">Nocardia caishijiensis</name>
    <dbReference type="NCBI Taxonomy" id="184756"/>
    <lineage>
        <taxon>Bacteria</taxon>
        <taxon>Bacillati</taxon>
        <taxon>Actinomycetota</taxon>
        <taxon>Actinomycetes</taxon>
        <taxon>Mycobacteriales</taxon>
        <taxon>Nocardiaceae</taxon>
        <taxon>Nocardia</taxon>
    </lineage>
</organism>
<feature type="transmembrane region" description="Helical" evidence="1">
    <location>
        <begin position="139"/>
        <end position="157"/>
    </location>
</feature>
<reference evidence="2 3" key="1">
    <citation type="submission" date="2019-07" db="EMBL/GenBank/DDBJ databases">
        <title>Genomic Encyclopedia of Type Strains, Phase IV (KMG-IV): sequencing the most valuable type-strain genomes for metagenomic binning, comparative biology and taxonomic classification.</title>
        <authorList>
            <person name="Goeker M."/>
        </authorList>
    </citation>
    <scope>NUCLEOTIDE SEQUENCE [LARGE SCALE GENOMIC DNA]</scope>
    <source>
        <strain evidence="2 3">DSM 44831</strain>
    </source>
</reference>
<dbReference type="RefSeq" id="WP_067981701.1">
    <property type="nucleotide sequence ID" value="NZ_VMSD01000002.1"/>
</dbReference>
<keyword evidence="1" id="KW-1133">Transmembrane helix</keyword>
<name>A0ABQ6YSF1_9NOCA</name>
<feature type="transmembrane region" description="Helical" evidence="1">
    <location>
        <begin position="71"/>
        <end position="93"/>
    </location>
</feature>
<keyword evidence="3" id="KW-1185">Reference proteome</keyword>
<feature type="transmembrane region" description="Helical" evidence="1">
    <location>
        <begin position="100"/>
        <end position="119"/>
    </location>
</feature>
<dbReference type="PANTHER" id="PTHR36974:SF1">
    <property type="entry name" value="DOXX FAMILY MEMBRANE PROTEIN"/>
    <property type="match status" value="1"/>
</dbReference>
<keyword evidence="1" id="KW-0472">Membrane</keyword>
<evidence type="ECO:0000313" key="3">
    <source>
        <dbReference type="Proteomes" id="UP000798951"/>
    </source>
</evidence>
<accession>A0ABQ6YSF1</accession>
<evidence type="ECO:0000256" key="1">
    <source>
        <dbReference type="SAM" id="Phobius"/>
    </source>
</evidence>